<dbReference type="EC" id="3.1.3.5" evidence="5"/>
<dbReference type="GO" id="GO:0000166">
    <property type="term" value="F:nucleotide binding"/>
    <property type="evidence" value="ECO:0007669"/>
    <property type="project" value="UniProtKB-KW"/>
</dbReference>
<keyword evidence="5" id="KW-0547">Nucleotide-binding</keyword>
<organism evidence="8 9">
    <name type="scientific">Psychrobacter pacificensis</name>
    <dbReference type="NCBI Taxonomy" id="112002"/>
    <lineage>
        <taxon>Bacteria</taxon>
        <taxon>Pseudomonadati</taxon>
        <taxon>Pseudomonadota</taxon>
        <taxon>Gammaproteobacteria</taxon>
        <taxon>Moraxellales</taxon>
        <taxon>Moraxellaceae</taxon>
        <taxon>Psychrobacter</taxon>
    </lineage>
</organism>
<evidence type="ECO:0000256" key="2">
    <source>
        <dbReference type="ARBA" id="ARBA00011062"/>
    </source>
</evidence>
<protein>
    <recommendedName>
        <fullName evidence="5">5'-nucleotidase SurE</fullName>
        <ecNumber evidence="5">3.1.3.5</ecNumber>
    </recommendedName>
    <alternativeName>
        <fullName evidence="5">Nucleoside 5'-monophosphate phosphohydrolase</fullName>
    </alternativeName>
</protein>
<dbReference type="InterPro" id="IPR002828">
    <property type="entry name" value="SurE-like_Pase/nucleotidase"/>
</dbReference>
<dbReference type="PANTHER" id="PTHR30457:SF0">
    <property type="entry name" value="PHOSPHATASE, PUTATIVE (AFU_ORTHOLOGUE AFUA_4G01070)-RELATED"/>
    <property type="match status" value="1"/>
</dbReference>
<dbReference type="GO" id="GO:0005737">
    <property type="term" value="C:cytoplasm"/>
    <property type="evidence" value="ECO:0007669"/>
    <property type="project" value="UniProtKB-SubCell"/>
</dbReference>
<dbReference type="Gene3D" id="3.40.1210.10">
    <property type="entry name" value="Survival protein SurE-like phosphatase/nucleotidase"/>
    <property type="match status" value="1"/>
</dbReference>
<evidence type="ECO:0000256" key="4">
    <source>
        <dbReference type="ARBA" id="ARBA00022801"/>
    </source>
</evidence>
<keyword evidence="4 5" id="KW-0378">Hydrolase</keyword>
<feature type="domain" description="Survival protein SurE-like phosphatase/nucleotidase" evidence="6">
    <location>
        <begin position="3"/>
        <end position="195"/>
    </location>
</feature>
<comment type="cofactor">
    <cofactor evidence="5">
        <name>a divalent metal cation</name>
        <dbReference type="ChEBI" id="CHEBI:60240"/>
    </cofactor>
    <text evidence="5">Binds 1 divalent metal cation per subunit.</text>
</comment>
<feature type="binding site" evidence="5">
    <location>
        <position position="39"/>
    </location>
    <ligand>
        <name>a divalent metal cation</name>
        <dbReference type="ChEBI" id="CHEBI:60240"/>
    </ligand>
</feature>
<dbReference type="AlphaFoldDB" id="A0A1G7ADA3"/>
<dbReference type="Proteomes" id="UP001156645">
    <property type="component" value="Unassembled WGS sequence"/>
</dbReference>
<name>A0A1G7ADA3_9GAMM</name>
<dbReference type="NCBIfam" id="TIGR00087">
    <property type="entry name" value="surE"/>
    <property type="match status" value="1"/>
</dbReference>
<dbReference type="InterPro" id="IPR036523">
    <property type="entry name" value="SurE-like_sf"/>
</dbReference>
<dbReference type="GO" id="GO:0046872">
    <property type="term" value="F:metal ion binding"/>
    <property type="evidence" value="ECO:0007669"/>
    <property type="project" value="UniProtKB-UniRule"/>
</dbReference>
<keyword evidence="5" id="KW-0963">Cytoplasm</keyword>
<dbReference type="Pfam" id="PF01975">
    <property type="entry name" value="SurE"/>
    <property type="match status" value="1"/>
</dbReference>
<comment type="catalytic activity">
    <reaction evidence="1 5">
        <text>a ribonucleoside 5'-phosphate + H2O = a ribonucleoside + phosphate</text>
        <dbReference type="Rhea" id="RHEA:12484"/>
        <dbReference type="ChEBI" id="CHEBI:15377"/>
        <dbReference type="ChEBI" id="CHEBI:18254"/>
        <dbReference type="ChEBI" id="CHEBI:43474"/>
        <dbReference type="ChEBI" id="CHEBI:58043"/>
        <dbReference type="EC" id="3.1.3.5"/>
    </reaction>
</comment>
<reference evidence="7" key="4">
    <citation type="submission" date="2023-01" db="EMBL/GenBank/DDBJ databases">
        <title>Draft genome sequence of Psychrobacter pacificensis strain NBRC 103191.</title>
        <authorList>
            <person name="Sun Q."/>
            <person name="Mori K."/>
        </authorList>
    </citation>
    <scope>NUCLEOTIDE SEQUENCE</scope>
    <source>
        <strain evidence="7">NBRC 103191</strain>
    </source>
</reference>
<evidence type="ECO:0000313" key="10">
    <source>
        <dbReference type="Proteomes" id="UP001156645"/>
    </source>
</evidence>
<evidence type="ECO:0000313" key="8">
    <source>
        <dbReference type="EMBL" id="SDE12791.1"/>
    </source>
</evidence>
<dbReference type="HAMAP" id="MF_00060">
    <property type="entry name" value="SurE"/>
    <property type="match status" value="1"/>
</dbReference>
<dbReference type="RefSeq" id="WP_093071269.1">
    <property type="nucleotide sequence ID" value="NZ_BSOK01000024.1"/>
</dbReference>
<dbReference type="PANTHER" id="PTHR30457">
    <property type="entry name" value="5'-NUCLEOTIDASE SURE"/>
    <property type="match status" value="1"/>
</dbReference>
<dbReference type="SUPFAM" id="SSF64167">
    <property type="entry name" value="SurE-like"/>
    <property type="match status" value="1"/>
</dbReference>
<feature type="binding site" evidence="5">
    <location>
        <position position="92"/>
    </location>
    <ligand>
        <name>a divalent metal cation</name>
        <dbReference type="ChEBI" id="CHEBI:60240"/>
    </ligand>
</feature>
<accession>A0A1G7ADA3</accession>
<dbReference type="InterPro" id="IPR030048">
    <property type="entry name" value="SurE"/>
</dbReference>
<feature type="binding site" evidence="5">
    <location>
        <position position="8"/>
    </location>
    <ligand>
        <name>a divalent metal cation</name>
        <dbReference type="ChEBI" id="CHEBI:60240"/>
    </ligand>
</feature>
<comment type="function">
    <text evidence="5">Nucleotidase that shows phosphatase activity on nucleoside 5'-monophosphates.</text>
</comment>
<evidence type="ECO:0000313" key="9">
    <source>
        <dbReference type="Proteomes" id="UP000198501"/>
    </source>
</evidence>
<dbReference type="Proteomes" id="UP000198501">
    <property type="component" value="Unassembled WGS sequence"/>
</dbReference>
<comment type="similarity">
    <text evidence="2 5">Belongs to the SurE nucleotidase family.</text>
</comment>
<proteinExistence type="inferred from homology"/>
<keyword evidence="3 5" id="KW-0479">Metal-binding</keyword>
<keyword evidence="10" id="KW-1185">Reference proteome</keyword>
<feature type="binding site" evidence="5">
    <location>
        <position position="9"/>
    </location>
    <ligand>
        <name>a divalent metal cation</name>
        <dbReference type="ChEBI" id="CHEBI:60240"/>
    </ligand>
</feature>
<reference evidence="8 9" key="2">
    <citation type="submission" date="2016-10" db="EMBL/GenBank/DDBJ databases">
        <authorList>
            <person name="de Groot N.N."/>
        </authorList>
    </citation>
    <scope>NUCLEOTIDE SEQUENCE [LARGE SCALE GENOMIC DNA]</scope>
    <source>
        <strain evidence="8 9">DSM 23406</strain>
    </source>
</reference>
<reference evidence="10" key="3">
    <citation type="journal article" date="2019" name="Int. J. Syst. Evol. Microbiol.">
        <title>The Global Catalogue of Microorganisms (GCM) 10K type strain sequencing project: providing services to taxonomists for standard genome sequencing and annotation.</title>
        <authorList>
            <consortium name="The Broad Institute Genomics Platform"/>
            <consortium name="The Broad Institute Genome Sequencing Center for Infectious Disease"/>
            <person name="Wu L."/>
            <person name="Ma J."/>
        </authorList>
    </citation>
    <scope>NUCLEOTIDE SEQUENCE [LARGE SCALE GENOMIC DNA]</scope>
    <source>
        <strain evidence="10">NBRC 103191</strain>
    </source>
</reference>
<evidence type="ECO:0000259" key="6">
    <source>
        <dbReference type="Pfam" id="PF01975"/>
    </source>
</evidence>
<reference evidence="7" key="1">
    <citation type="journal article" date="2014" name="Int. J. Syst. Evol. Microbiol.">
        <title>Complete genome of a new Firmicutes species belonging to the dominant human colonic microbiota ('Ruminococcus bicirculans') reveals two chromosomes and a selective capacity to utilize plant glucans.</title>
        <authorList>
            <consortium name="NISC Comparative Sequencing Program"/>
            <person name="Wegmann U."/>
            <person name="Louis P."/>
            <person name="Goesmann A."/>
            <person name="Henrissat B."/>
            <person name="Duncan S.H."/>
            <person name="Flint H.J."/>
        </authorList>
    </citation>
    <scope>NUCLEOTIDE SEQUENCE</scope>
    <source>
        <strain evidence="7">NBRC 103191</strain>
    </source>
</reference>
<sequence length="281" mass="30002">MKILISNDDGVYAPGLLALSQALSTIGEVVVVAPNEEQSGYASALSVSKPLHTHQLPSGFIAVNGSPADCVHLALHELYRDVDFDCVITGINSGANLGQDVMFSCTFGAALTAQLLGIPAIATSLVGGGVKNGGQESASDYQVVANEIVKLLTDTSILEFLKSLPYHVLNVNIPDMDSSSDIKGRKVTSLGHKQIARPVRHMIDPRGRDAYWLSLRKCKNSKHKNERPLDISAKSTNQKNVVLTSGMTDDQAVAAGYISLSPVRLHHTPARALDKLLALDL</sequence>
<dbReference type="EMBL" id="FNAL01000027">
    <property type="protein sequence ID" value="SDE12791.1"/>
    <property type="molecule type" value="Genomic_DNA"/>
</dbReference>
<dbReference type="GO" id="GO:0008253">
    <property type="term" value="F:5'-nucleotidase activity"/>
    <property type="evidence" value="ECO:0007669"/>
    <property type="project" value="UniProtKB-UniRule"/>
</dbReference>
<evidence type="ECO:0000313" key="7">
    <source>
        <dbReference type="EMBL" id="GLR29206.1"/>
    </source>
</evidence>
<gene>
    <name evidence="5 7" type="primary">surE</name>
    <name evidence="7" type="ORF">GCM10007915_14440</name>
    <name evidence="8" type="ORF">SAMN05660405_02419</name>
</gene>
<dbReference type="EMBL" id="BSOK01000024">
    <property type="protein sequence ID" value="GLR29206.1"/>
    <property type="molecule type" value="Genomic_DNA"/>
</dbReference>
<comment type="subcellular location">
    <subcellularLocation>
        <location evidence="5">Cytoplasm</location>
    </subcellularLocation>
</comment>
<evidence type="ECO:0000256" key="3">
    <source>
        <dbReference type="ARBA" id="ARBA00022723"/>
    </source>
</evidence>
<evidence type="ECO:0000256" key="1">
    <source>
        <dbReference type="ARBA" id="ARBA00000815"/>
    </source>
</evidence>
<evidence type="ECO:0000256" key="5">
    <source>
        <dbReference type="HAMAP-Rule" id="MF_00060"/>
    </source>
</evidence>